<keyword evidence="3 5" id="KW-0862">Zinc</keyword>
<dbReference type="CDD" id="cd06572">
    <property type="entry name" value="Histidinol_dh"/>
    <property type="match status" value="1"/>
</dbReference>
<keyword evidence="5" id="KW-0368">Histidine biosynthesis</keyword>
<proteinExistence type="inferred from homology"/>
<dbReference type="RefSeq" id="WP_115542293.1">
    <property type="nucleotide sequence ID" value="NZ_NXLQ01000002.1"/>
</dbReference>
<feature type="binding site" evidence="5 9">
    <location>
        <position position="380"/>
    </location>
    <ligand>
        <name>Zn(2+)</name>
        <dbReference type="ChEBI" id="CHEBI:29105"/>
    </ligand>
</feature>
<feature type="binding site" evidence="5 8">
    <location>
        <position position="281"/>
    </location>
    <ligand>
        <name>substrate</name>
    </ligand>
</feature>
<comment type="caution">
    <text evidence="11">The sequence shown here is derived from an EMBL/GenBank/DDBJ whole genome shotgun (WGS) entry which is preliminary data.</text>
</comment>
<keyword evidence="2 5" id="KW-0479">Metal-binding</keyword>
<keyword evidence="5" id="KW-0028">Amino-acid biosynthesis</keyword>
<protein>
    <recommendedName>
        <fullName evidence="5">Histidinol dehydrogenase</fullName>
        <shortName evidence="5">HDH</shortName>
        <ecNumber evidence="5">1.1.1.23</ecNumber>
    </recommendedName>
</protein>
<dbReference type="FunFam" id="3.40.50.1980:FF:000001">
    <property type="entry name" value="Histidinol dehydrogenase"/>
    <property type="match status" value="1"/>
</dbReference>
<name>A0A3D8IP14_9HELI</name>
<evidence type="ECO:0000256" key="3">
    <source>
        <dbReference type="ARBA" id="ARBA00022833"/>
    </source>
</evidence>
<dbReference type="NCBIfam" id="TIGR00069">
    <property type="entry name" value="hisD"/>
    <property type="match status" value="1"/>
</dbReference>
<evidence type="ECO:0000256" key="2">
    <source>
        <dbReference type="ARBA" id="ARBA00022723"/>
    </source>
</evidence>
<evidence type="ECO:0000256" key="5">
    <source>
        <dbReference type="HAMAP-Rule" id="MF_01024"/>
    </source>
</evidence>
<evidence type="ECO:0000256" key="6">
    <source>
        <dbReference type="PIRNR" id="PIRNR000099"/>
    </source>
</evidence>
<dbReference type="InterPro" id="IPR012131">
    <property type="entry name" value="Hstdl_DH"/>
</dbReference>
<keyword evidence="12" id="KW-1185">Reference proteome</keyword>
<evidence type="ECO:0000256" key="7">
    <source>
        <dbReference type="PIRSR" id="PIRSR000099-1"/>
    </source>
</evidence>
<dbReference type="Gene3D" id="1.20.5.1300">
    <property type="match status" value="1"/>
</dbReference>
<dbReference type="Proteomes" id="UP000256379">
    <property type="component" value="Unassembled WGS sequence"/>
</dbReference>
<evidence type="ECO:0000313" key="12">
    <source>
        <dbReference type="Proteomes" id="UP000256379"/>
    </source>
</evidence>
<sequence>MIQIFSIQDSDFTKKFNVLLSRANTDMHTIIPQVLTTLEDIKTRGIDSLLELVRQYDRWNPKCFGCLKIDNNQAEEAYRKLTPKLRDSLQIAYDRIYAFHDLTKPKGFLHTDSLNNILGQHVLPVQRAGIYVPGGKAFYPSSLLMNAIPAKVAGVKEIIMTTPTPDNHINELLLAAMHLCGITEGYKIGGVGAIGMLAYGIGSNLWHKKNQEIANEDSDVLFKKVDVITGPGNIFVATAKKLVFGEVNIDMIAGPSEIGIIADTSAKSNLLAIDMLAQAEHDEMASSILITDNIDLAREVAIKIDEKLATLSRKTIAEKSINNRGAIIIVENLIQASMLMNEIAPEHLEIVTKEPLNLLPQIKAAGAIFLGHYTPEAIGDYLAGPNHTLPTGGSAKFFSPLGVENFCTKSSIIAFSQEGLQNLSEACATLADTESLEAHKLSVLAR</sequence>
<dbReference type="PRINTS" id="PR00083">
    <property type="entry name" value="HOLDHDRGNASE"/>
</dbReference>
<evidence type="ECO:0000256" key="10">
    <source>
        <dbReference type="RuleBase" id="RU004175"/>
    </source>
</evidence>
<evidence type="ECO:0000256" key="4">
    <source>
        <dbReference type="ARBA" id="ARBA00023002"/>
    </source>
</evidence>
<feature type="binding site" evidence="5 9">
    <location>
        <position position="439"/>
    </location>
    <ligand>
        <name>Zn(2+)</name>
        <dbReference type="ChEBI" id="CHEBI:29105"/>
    </ligand>
</feature>
<dbReference type="PIRSF" id="PIRSF000099">
    <property type="entry name" value="Histidinol_dh"/>
    <property type="match status" value="1"/>
</dbReference>
<dbReference type="GO" id="GO:0051287">
    <property type="term" value="F:NAD binding"/>
    <property type="evidence" value="ECO:0007669"/>
    <property type="project" value="InterPro"/>
</dbReference>
<dbReference type="GO" id="GO:0000105">
    <property type="term" value="P:L-histidine biosynthetic process"/>
    <property type="evidence" value="ECO:0007669"/>
    <property type="project" value="UniProtKB-UniRule"/>
</dbReference>
<feature type="active site" description="Proton acceptor" evidence="5 7">
    <location>
        <position position="347"/>
    </location>
</feature>
<dbReference type="SUPFAM" id="SSF53720">
    <property type="entry name" value="ALDH-like"/>
    <property type="match status" value="1"/>
</dbReference>
<comment type="cofactor">
    <cofactor evidence="5 9">
        <name>Zn(2+)</name>
        <dbReference type="ChEBI" id="CHEBI:29105"/>
    </cofactor>
    <text evidence="5 9">Binds 1 zinc ion per subunit.</text>
</comment>
<evidence type="ECO:0000256" key="9">
    <source>
        <dbReference type="PIRSR" id="PIRSR000099-4"/>
    </source>
</evidence>
<dbReference type="AlphaFoldDB" id="A0A3D8IP14"/>
<organism evidence="11 12">
    <name type="scientific">Helicobacter didelphidarum</name>
    <dbReference type="NCBI Taxonomy" id="2040648"/>
    <lineage>
        <taxon>Bacteria</taxon>
        <taxon>Pseudomonadati</taxon>
        <taxon>Campylobacterota</taxon>
        <taxon>Epsilonproteobacteria</taxon>
        <taxon>Campylobacterales</taxon>
        <taxon>Helicobacteraceae</taxon>
        <taxon>Helicobacter</taxon>
    </lineage>
</organism>
<keyword evidence="4 5" id="KW-0560">Oxidoreductase</keyword>
<dbReference type="GO" id="GO:0004399">
    <property type="term" value="F:histidinol dehydrogenase activity"/>
    <property type="evidence" value="ECO:0007669"/>
    <property type="project" value="UniProtKB-UniRule"/>
</dbReference>
<comment type="pathway">
    <text evidence="5">Amino-acid biosynthesis; L-histidine biosynthesis; L-histidine from 5-phospho-alpha-D-ribose 1-diphosphate: step 9/9.</text>
</comment>
<feature type="binding site" evidence="5 8">
    <location>
        <position position="434"/>
    </location>
    <ligand>
        <name>substrate</name>
    </ligand>
</feature>
<dbReference type="GO" id="GO:0008270">
    <property type="term" value="F:zinc ion binding"/>
    <property type="evidence" value="ECO:0007669"/>
    <property type="project" value="UniProtKB-UniRule"/>
</dbReference>
<feature type="binding site" evidence="5 8">
    <location>
        <position position="347"/>
    </location>
    <ligand>
        <name>substrate</name>
    </ligand>
</feature>
<feature type="binding site" evidence="5 8">
    <location>
        <position position="439"/>
    </location>
    <ligand>
        <name>substrate</name>
    </ligand>
</feature>
<evidence type="ECO:0000256" key="8">
    <source>
        <dbReference type="PIRSR" id="PIRSR000099-3"/>
    </source>
</evidence>
<keyword evidence="5" id="KW-0520">NAD</keyword>
<feature type="binding site" evidence="5 9">
    <location>
        <position position="278"/>
    </location>
    <ligand>
        <name>Zn(2+)</name>
        <dbReference type="ChEBI" id="CHEBI:29105"/>
    </ligand>
</feature>
<dbReference type="PANTHER" id="PTHR21256:SF2">
    <property type="entry name" value="HISTIDINE BIOSYNTHESIS TRIFUNCTIONAL PROTEIN"/>
    <property type="match status" value="1"/>
</dbReference>
<dbReference type="InterPro" id="IPR016161">
    <property type="entry name" value="Ald_DH/histidinol_DH"/>
</dbReference>
<feature type="active site" description="Proton acceptor" evidence="5 7">
    <location>
        <position position="346"/>
    </location>
</feature>
<dbReference type="OrthoDB" id="9805269at2"/>
<dbReference type="PANTHER" id="PTHR21256">
    <property type="entry name" value="HISTIDINOL DEHYDROGENASE HDH"/>
    <property type="match status" value="1"/>
</dbReference>
<evidence type="ECO:0000313" key="11">
    <source>
        <dbReference type="EMBL" id="RDU66998.1"/>
    </source>
</evidence>
<comment type="function">
    <text evidence="5">Catalyzes the sequential NAD-dependent oxidations of L-histidinol to L-histidinaldehyde and then to L-histidine.</text>
</comment>
<dbReference type="UniPathway" id="UPA00031">
    <property type="reaction ID" value="UER00014"/>
</dbReference>
<dbReference type="EMBL" id="NXLQ01000002">
    <property type="protein sequence ID" value="RDU66998.1"/>
    <property type="molecule type" value="Genomic_DNA"/>
</dbReference>
<comment type="caution">
    <text evidence="5">Lacks conserved residue(s) required for the propagation of feature annotation.</text>
</comment>
<feature type="binding site" evidence="5 8">
    <location>
        <position position="380"/>
    </location>
    <ligand>
        <name>substrate</name>
    </ligand>
</feature>
<dbReference type="HAMAP" id="MF_01024">
    <property type="entry name" value="HisD"/>
    <property type="match status" value="1"/>
</dbReference>
<feature type="binding site" evidence="5 8">
    <location>
        <position position="256"/>
    </location>
    <ligand>
        <name>substrate</name>
    </ligand>
</feature>
<feature type="binding site" evidence="5 8">
    <location>
        <position position="278"/>
    </location>
    <ligand>
        <name>substrate</name>
    </ligand>
</feature>
<dbReference type="InterPro" id="IPR022695">
    <property type="entry name" value="Histidinol_DH_monofunct"/>
</dbReference>
<dbReference type="Gene3D" id="3.40.50.1980">
    <property type="entry name" value="Nitrogenase molybdenum iron protein domain"/>
    <property type="match status" value="2"/>
</dbReference>
<gene>
    <name evidence="5 11" type="primary">hisD</name>
    <name evidence="11" type="ORF">CQA53_01670</name>
</gene>
<reference evidence="11 12" key="1">
    <citation type="submission" date="2018-04" db="EMBL/GenBank/DDBJ databases">
        <title>Novel Campyloabacter and Helicobacter Species and Strains.</title>
        <authorList>
            <person name="Mannion A.J."/>
            <person name="Shen Z."/>
            <person name="Fox J.G."/>
        </authorList>
    </citation>
    <scope>NUCLEOTIDE SEQUENCE [LARGE SCALE GENOMIC DNA]</scope>
    <source>
        <strain evidence="11 12">MIT 17-337</strain>
    </source>
</reference>
<feature type="binding site" evidence="5 9">
    <location>
        <position position="281"/>
    </location>
    <ligand>
        <name>Zn(2+)</name>
        <dbReference type="ChEBI" id="CHEBI:29105"/>
    </ligand>
</feature>
<accession>A0A3D8IP14</accession>
<evidence type="ECO:0000256" key="1">
    <source>
        <dbReference type="ARBA" id="ARBA00010178"/>
    </source>
</evidence>
<dbReference type="EC" id="1.1.1.23" evidence="5"/>
<comment type="catalytic activity">
    <reaction evidence="5">
        <text>L-histidinol + 2 NAD(+) + H2O = L-histidine + 2 NADH + 3 H(+)</text>
        <dbReference type="Rhea" id="RHEA:20641"/>
        <dbReference type="ChEBI" id="CHEBI:15377"/>
        <dbReference type="ChEBI" id="CHEBI:15378"/>
        <dbReference type="ChEBI" id="CHEBI:57540"/>
        <dbReference type="ChEBI" id="CHEBI:57595"/>
        <dbReference type="ChEBI" id="CHEBI:57699"/>
        <dbReference type="ChEBI" id="CHEBI:57945"/>
        <dbReference type="EC" id="1.1.1.23"/>
    </reaction>
</comment>
<dbReference type="Pfam" id="PF00815">
    <property type="entry name" value="Histidinol_dh"/>
    <property type="match status" value="1"/>
</dbReference>
<comment type="similarity">
    <text evidence="1 5 6 10">Belongs to the histidinol dehydrogenase family.</text>
</comment>
<dbReference type="GO" id="GO:0005829">
    <property type="term" value="C:cytosol"/>
    <property type="evidence" value="ECO:0007669"/>
    <property type="project" value="TreeGrafter"/>
</dbReference>